<organism evidence="6 8">
    <name type="scientific">Bradyrhizobium elkanii</name>
    <dbReference type="NCBI Taxonomy" id="29448"/>
    <lineage>
        <taxon>Bacteria</taxon>
        <taxon>Pseudomonadati</taxon>
        <taxon>Pseudomonadota</taxon>
        <taxon>Alphaproteobacteria</taxon>
        <taxon>Hyphomicrobiales</taxon>
        <taxon>Nitrobacteraceae</taxon>
        <taxon>Bradyrhizobium</taxon>
    </lineage>
</organism>
<reference evidence="6 8" key="1">
    <citation type="submission" date="2024-07" db="EMBL/GenBank/DDBJ databases">
        <title>Genomic Encyclopedia of Type Strains, Phase V (KMG-V): Genome sequencing to study the core and pangenomes of soil and plant-associated prokaryotes.</title>
        <authorList>
            <person name="Whitman W."/>
        </authorList>
    </citation>
    <scope>NUCLEOTIDE SEQUENCE [LARGE SCALE GENOMIC DNA]</scope>
    <source>
        <strain evidence="6 8">USDA 415</strain>
    </source>
</reference>
<dbReference type="Pfam" id="PF13005">
    <property type="entry name" value="zf-IS66"/>
    <property type="match status" value="1"/>
</dbReference>
<dbReference type="EMBL" id="JBGBZA010000002">
    <property type="protein sequence ID" value="MEY9319890.1"/>
    <property type="molecule type" value="Genomic_DNA"/>
</dbReference>
<proteinExistence type="predicted"/>
<dbReference type="NCBIfam" id="NF033517">
    <property type="entry name" value="transpos_IS66"/>
    <property type="match status" value="1"/>
</dbReference>
<sequence>MIDLPSDPALLQQTVMALSSRLAVLSAECSTLATERDAAIAQRDAAIQENDKLLVILSQYKRTIFGPRSETLDSGQQSLFTIAAQAASAAGNDDAPGAKLPDRSEARGKQPARRNRGRLPEHLPRIDVVIDVETDICPCCGERLHRIGETVKEAFDVVPMQYRVKRIMRPRYGCRGCRQGVLQAAAPAQAVEGGMVTEALLAHIAVMKYGYQLPLYRQEQMFAAQGIALDRQTLASWMGRVAWWLRPLHALLRDTVISFPRLFADETPLPVLDPGRGRTRICQFWAIATDDRPWGGPAPPAVVYVFAEDRKAIRAKQLFGDYRGILQVDGYAAYKGLIKNGGHLVQLAFCFAHARRKFWDVHVATKSPIAAEALQRIAMFYAVEDRIRGLPAAQRAAVRQTDTRPLIEDFKPWLEARLLEVSKKSGLGKAIRYTLNHWEGLTRFIDDGRIEIDNNTVERTIKPIGLGKKNHLFAGSEGGAETWAILASLINSAKLQDIDPRHYLTDVLERIVSGRTKINQLHTLLPWTWKAERDALETKLAA</sequence>
<dbReference type="InterPro" id="IPR024474">
    <property type="entry name" value="Znf_dom_IS66"/>
</dbReference>
<dbReference type="InterPro" id="IPR039552">
    <property type="entry name" value="IS66_C"/>
</dbReference>
<dbReference type="Pfam" id="PF13817">
    <property type="entry name" value="DDE_Tnp_IS66_C"/>
    <property type="match status" value="1"/>
</dbReference>
<dbReference type="Pfam" id="PF13007">
    <property type="entry name" value="LZ_Tnp_IS66"/>
    <property type="match status" value="1"/>
</dbReference>
<dbReference type="Pfam" id="PF03050">
    <property type="entry name" value="DDE_Tnp_IS66"/>
    <property type="match status" value="1"/>
</dbReference>
<feature type="domain" description="Transposase IS66 C-terminal" evidence="5">
    <location>
        <begin position="488"/>
        <end position="527"/>
    </location>
</feature>
<dbReference type="Proteomes" id="UP001565471">
    <property type="component" value="Unassembled WGS sequence"/>
</dbReference>
<feature type="domain" description="Transposase TnpC homeodomain" evidence="4">
    <location>
        <begin position="53"/>
        <end position="128"/>
    </location>
</feature>
<dbReference type="PANTHER" id="PTHR33678">
    <property type="entry name" value="BLL1576 PROTEIN"/>
    <property type="match status" value="1"/>
</dbReference>
<dbReference type="InterPro" id="IPR024463">
    <property type="entry name" value="Transposase_TnpC_homeodom"/>
</dbReference>
<evidence type="ECO:0000259" key="4">
    <source>
        <dbReference type="Pfam" id="PF13007"/>
    </source>
</evidence>
<dbReference type="InterPro" id="IPR052344">
    <property type="entry name" value="Transposase-related"/>
</dbReference>
<protein>
    <submittedName>
        <fullName evidence="6">Transposase</fullName>
    </submittedName>
</protein>
<comment type="caution">
    <text evidence="6">The sequence shown here is derived from an EMBL/GenBank/DDBJ whole genome shotgun (WGS) entry which is preliminary data.</text>
</comment>
<evidence type="ECO:0000313" key="8">
    <source>
        <dbReference type="Proteomes" id="UP001565471"/>
    </source>
</evidence>
<accession>A0ABV4EVI3</accession>
<evidence type="ECO:0000259" key="5">
    <source>
        <dbReference type="Pfam" id="PF13817"/>
    </source>
</evidence>
<feature type="region of interest" description="Disordered" evidence="1">
    <location>
        <begin position="90"/>
        <end position="118"/>
    </location>
</feature>
<keyword evidence="8" id="KW-1185">Reference proteome</keyword>
<dbReference type="EMBL" id="JBGBZA010000002">
    <property type="protein sequence ID" value="MEY9314835.1"/>
    <property type="molecule type" value="Genomic_DNA"/>
</dbReference>
<evidence type="ECO:0000313" key="7">
    <source>
        <dbReference type="EMBL" id="MEY9319890.1"/>
    </source>
</evidence>
<gene>
    <name evidence="6" type="ORF">ABIF29_001634</name>
    <name evidence="7" type="ORF">ABIF29_006689</name>
</gene>
<evidence type="ECO:0000256" key="1">
    <source>
        <dbReference type="SAM" id="MobiDB-lite"/>
    </source>
</evidence>
<dbReference type="InterPro" id="IPR004291">
    <property type="entry name" value="Transposase_IS66_central"/>
</dbReference>
<feature type="domain" description="Transposase IS66 central" evidence="2">
    <location>
        <begin position="194"/>
        <end position="481"/>
    </location>
</feature>
<evidence type="ECO:0000313" key="6">
    <source>
        <dbReference type="EMBL" id="MEY9314835.1"/>
    </source>
</evidence>
<dbReference type="PANTHER" id="PTHR33678:SF1">
    <property type="entry name" value="BLL1576 PROTEIN"/>
    <property type="match status" value="1"/>
</dbReference>
<feature type="domain" description="Transposase IS66 zinc-finger binding" evidence="3">
    <location>
        <begin position="135"/>
        <end position="177"/>
    </location>
</feature>
<evidence type="ECO:0000259" key="2">
    <source>
        <dbReference type="Pfam" id="PF03050"/>
    </source>
</evidence>
<evidence type="ECO:0000259" key="3">
    <source>
        <dbReference type="Pfam" id="PF13005"/>
    </source>
</evidence>
<name>A0ABV4EVI3_BRAEL</name>